<name>A0ABS2IS28_9ACTN</name>
<accession>A0ABS2IS28</accession>
<keyword evidence="2" id="KW-1185">Reference proteome</keyword>
<evidence type="ECO:0000313" key="2">
    <source>
        <dbReference type="Proteomes" id="UP001518872"/>
    </source>
</evidence>
<evidence type="ECO:0000313" key="1">
    <source>
        <dbReference type="EMBL" id="MBM7077145.1"/>
    </source>
</evidence>
<protein>
    <submittedName>
        <fullName evidence="1">Uncharacterized protein</fullName>
    </submittedName>
</protein>
<dbReference type="Proteomes" id="UP001518872">
    <property type="component" value="Unassembled WGS sequence"/>
</dbReference>
<organism evidence="1 2">
    <name type="scientific">Micromonospora humida</name>
    <dbReference type="NCBI Taxonomy" id="2809018"/>
    <lineage>
        <taxon>Bacteria</taxon>
        <taxon>Bacillati</taxon>
        <taxon>Actinomycetota</taxon>
        <taxon>Actinomycetes</taxon>
        <taxon>Micromonosporales</taxon>
        <taxon>Micromonosporaceae</taxon>
        <taxon>Micromonospora</taxon>
    </lineage>
</organism>
<dbReference type="EMBL" id="JAFEUC010000005">
    <property type="protein sequence ID" value="MBM7077145.1"/>
    <property type="molecule type" value="Genomic_DNA"/>
</dbReference>
<reference evidence="1 2" key="1">
    <citation type="submission" date="2021-02" db="EMBL/GenBank/DDBJ databases">
        <authorList>
            <person name="Ra J.-S."/>
        </authorList>
    </citation>
    <scope>NUCLEOTIDE SEQUENCE [LARGE SCALE GENOMIC DNA]</scope>
    <source>
        <strain evidence="1 2">MMS20-R1-14</strain>
    </source>
</reference>
<sequence length="63" mass="6873">MGAFALGAEEREQFRGLRAGVADLVRDAVSNFAASPGPNWFSWSPDTTVKPYRCTRPQRGASD</sequence>
<gene>
    <name evidence="1" type="ORF">JQX11_12385</name>
</gene>
<comment type="caution">
    <text evidence="1">The sequence shown here is derived from an EMBL/GenBank/DDBJ whole genome shotgun (WGS) entry which is preliminary data.</text>
</comment>
<proteinExistence type="predicted"/>
<dbReference type="RefSeq" id="WP_204925125.1">
    <property type="nucleotide sequence ID" value="NZ_JAFEUC010000005.1"/>
</dbReference>